<dbReference type="Proteomes" id="UP000807353">
    <property type="component" value="Unassembled WGS sequence"/>
</dbReference>
<comment type="caution">
    <text evidence="2">The sequence shown here is derived from an EMBL/GenBank/DDBJ whole genome shotgun (WGS) entry which is preliminary data.</text>
</comment>
<sequence>MNDSLGNATRFSLFLHSGWALLFLDCSSLDRDLSLKSRTSQYLHRSVWTANFRTWGAEHPNRKGIERAPASYNL</sequence>
<feature type="signal peptide" evidence="1">
    <location>
        <begin position="1"/>
        <end position="20"/>
    </location>
</feature>
<dbReference type="EMBL" id="MU150386">
    <property type="protein sequence ID" value="KAF9457128.1"/>
    <property type="molecule type" value="Genomic_DNA"/>
</dbReference>
<name>A0A9P5XT64_9AGAR</name>
<dbReference type="AlphaFoldDB" id="A0A9P5XT64"/>
<evidence type="ECO:0008006" key="4">
    <source>
        <dbReference type="Google" id="ProtNLM"/>
    </source>
</evidence>
<evidence type="ECO:0000313" key="3">
    <source>
        <dbReference type="Proteomes" id="UP000807353"/>
    </source>
</evidence>
<evidence type="ECO:0000256" key="1">
    <source>
        <dbReference type="SAM" id="SignalP"/>
    </source>
</evidence>
<protein>
    <recommendedName>
        <fullName evidence="4">Secreted protein</fullName>
    </recommendedName>
</protein>
<accession>A0A9P5XT64</accession>
<proteinExistence type="predicted"/>
<keyword evidence="3" id="KW-1185">Reference proteome</keyword>
<keyword evidence="1" id="KW-0732">Signal</keyword>
<evidence type="ECO:0000313" key="2">
    <source>
        <dbReference type="EMBL" id="KAF9457128.1"/>
    </source>
</evidence>
<feature type="chain" id="PRO_5040258663" description="Secreted protein" evidence="1">
    <location>
        <begin position="21"/>
        <end position="74"/>
    </location>
</feature>
<gene>
    <name evidence="2" type="ORF">BDZ94DRAFT_1274037</name>
</gene>
<organism evidence="2 3">
    <name type="scientific">Collybia nuda</name>
    <dbReference type="NCBI Taxonomy" id="64659"/>
    <lineage>
        <taxon>Eukaryota</taxon>
        <taxon>Fungi</taxon>
        <taxon>Dikarya</taxon>
        <taxon>Basidiomycota</taxon>
        <taxon>Agaricomycotina</taxon>
        <taxon>Agaricomycetes</taxon>
        <taxon>Agaricomycetidae</taxon>
        <taxon>Agaricales</taxon>
        <taxon>Tricholomatineae</taxon>
        <taxon>Clitocybaceae</taxon>
        <taxon>Collybia</taxon>
    </lineage>
</organism>
<reference evidence="2" key="1">
    <citation type="submission" date="2020-11" db="EMBL/GenBank/DDBJ databases">
        <authorList>
            <consortium name="DOE Joint Genome Institute"/>
            <person name="Ahrendt S."/>
            <person name="Riley R."/>
            <person name="Andreopoulos W."/>
            <person name="Labutti K."/>
            <person name="Pangilinan J."/>
            <person name="Ruiz-Duenas F.J."/>
            <person name="Barrasa J.M."/>
            <person name="Sanchez-Garcia M."/>
            <person name="Camarero S."/>
            <person name="Miyauchi S."/>
            <person name="Serrano A."/>
            <person name="Linde D."/>
            <person name="Babiker R."/>
            <person name="Drula E."/>
            <person name="Ayuso-Fernandez I."/>
            <person name="Pacheco R."/>
            <person name="Padilla G."/>
            <person name="Ferreira P."/>
            <person name="Barriuso J."/>
            <person name="Kellner H."/>
            <person name="Castanera R."/>
            <person name="Alfaro M."/>
            <person name="Ramirez L."/>
            <person name="Pisabarro A.G."/>
            <person name="Kuo A."/>
            <person name="Tritt A."/>
            <person name="Lipzen A."/>
            <person name="He G."/>
            <person name="Yan M."/>
            <person name="Ng V."/>
            <person name="Cullen D."/>
            <person name="Martin F."/>
            <person name="Rosso M.-N."/>
            <person name="Henrissat B."/>
            <person name="Hibbett D."/>
            <person name="Martinez A.T."/>
            <person name="Grigoriev I.V."/>
        </authorList>
    </citation>
    <scope>NUCLEOTIDE SEQUENCE</scope>
    <source>
        <strain evidence="2">CBS 247.69</strain>
    </source>
</reference>